<dbReference type="Proteomes" id="UP000000864">
    <property type="component" value="Segment"/>
</dbReference>
<gene>
    <name evidence="2" type="primary">ORF 222</name>
</gene>
<evidence type="ECO:0000313" key="3">
    <source>
        <dbReference type="Proteomes" id="UP000000864"/>
    </source>
</evidence>
<reference evidence="2 3" key="1">
    <citation type="journal article" date="1995" name="Virology">
        <title>Coat protein of the Ectocarpus siliculosus virus.</title>
        <authorList>
            <person name="Klein M."/>
            <person name="Lanka S.T."/>
            <person name="Knippers R."/>
            <person name="Muller D.G."/>
        </authorList>
    </citation>
    <scope>NUCLEOTIDE SEQUENCE [LARGE SCALE GENOMIC DNA]</scope>
    <source>
        <strain evidence="3">Isolate New Zealand/Kaikoura/1988</strain>
    </source>
</reference>
<proteinExistence type="predicted"/>
<name>Q8QN68_ESV1K</name>
<organism evidence="2 3">
    <name type="scientific">Ectocarpus siliculosus virus 1 (isolate New Zealand/Kaikoura/1988)</name>
    <name type="common">EsV-1</name>
    <dbReference type="NCBI Taxonomy" id="654926"/>
    <lineage>
        <taxon>Viruses</taxon>
        <taxon>Varidnaviria</taxon>
        <taxon>Bamfordvirae</taxon>
        <taxon>Nucleocytoviricota</taxon>
        <taxon>Megaviricetes</taxon>
        <taxon>Algavirales</taxon>
        <taxon>Phycodnaviridae</taxon>
        <taxon>Phaeovirus</taxon>
        <taxon>Phaeovirus unasiliculosus</taxon>
        <taxon>Ectocarpus siliculosus virus 1</taxon>
    </lineage>
</organism>
<sequence length="693" mass="78757">MEVDTENPDPRAKKRCTRKSGVEQSLHAEGDEESSSTRQSCICLDLERTLVKSVMPKYIRDRLERMSRYTGSFRYIVGLFSNYVVIRRLEQGLQPPEVKKVFYDRCWAAINTRISGKNTRNDFSDLLDEFIDQSGFDTSLFPPRVPCRLQETVTREMEVSAKNSIVVHLEAKIKGFLRFRLMNDSQLAFQHLPAKDRSRIIVSLSNDCLEREMRGDLDPGYVPHVLQVRDLLAQVYSTEPDVSVLKVLKKKPHLFLELISMISHVAEEASDNNRDLREETKTRSDEEKVRKAFYMSERIKRGLVDRPKMCTVLPVWKLAPCFPYYSSSVVGSIFHKEGHDFSSVSRFISEHFDLGRVNRKGYKPSGFRSDGYQVQVTFMALVSKKPHVPGTKDLAKSGYQIPKKVVSLETQERGLFVLSQARKDSRKIVADRLHAYNLTVVDPGCASVVSVRSCPLEFCRCVGSVRERSTAWEMKGTEYSAKCGRTMLEGREKKRRSNDEYGRCFPRFSAVKKKTARKSSFLAYCRVAAETFKVMFAEKMKRARKRSRFHSSRLVQKTVDKLASNIAACPSDRKSIVLFGNGSFRAKKGHASAPRKKLVRAICSRVNVGMLDEFRTSKMCPGGCGGEMTDVQGGQRVRQCTTVSVGVENPCPLFENGVAFRCDRDASATLNFCLAGYCGLVRKSWPTHLLRRQ</sequence>
<protein>
    <submittedName>
        <fullName evidence="2">EsV-1-222</fullName>
    </submittedName>
</protein>
<keyword evidence="3" id="KW-1185">Reference proteome</keyword>
<evidence type="ECO:0000256" key="1">
    <source>
        <dbReference type="SAM" id="MobiDB-lite"/>
    </source>
</evidence>
<organismHost>
    <name type="scientific">Ectocarpus siliculosus</name>
    <name type="common">Brown alga</name>
    <name type="synonym">Conferva siliculosa</name>
    <dbReference type="NCBI Taxonomy" id="2880"/>
</organismHost>
<reference evidence="2 3" key="4">
    <citation type="journal article" date="2000" name="Virology">
        <title>The brown algal virus EsV-1 particle contains a putative hybrid histidine kinase.</title>
        <authorList>
            <person name="Delaroque N."/>
            <person name="Wolf S."/>
            <person name="Muller D.G."/>
            <person name="Knippers R."/>
        </authorList>
    </citation>
    <scope>NUCLEOTIDE SEQUENCE [LARGE SCALE GENOMIC DNA]</scope>
    <source>
        <strain evidence="3">Isolate New Zealand/Kaikoura/1988</strain>
    </source>
</reference>
<accession>Q8QN68</accession>
<evidence type="ECO:0000313" key="2">
    <source>
        <dbReference type="EMBL" id="AAK14636.1"/>
    </source>
</evidence>
<dbReference type="EMBL" id="AF204951">
    <property type="protein sequence ID" value="AAK14636.1"/>
    <property type="molecule type" value="Genomic_DNA"/>
</dbReference>
<reference evidence="2 3" key="2">
    <citation type="journal article" date="1998" name="Adv. Virus Res.">
        <title>Viruses in marine brown algae.</title>
        <authorList>
            <person name="Muller D.G."/>
            <person name="Kapp M."/>
            <person name="Knippers R."/>
        </authorList>
    </citation>
    <scope>NUCLEOTIDE SEQUENCE [LARGE SCALE GENOMIC DNA]</scope>
    <source>
        <strain evidence="3">Isolate New Zealand/Kaikoura/1988</strain>
    </source>
</reference>
<reference evidence="2 3" key="3">
    <citation type="journal article" date="2000" name="Virology">
        <title>Characterization and immunolocalization of major structural proteins in the brown algal virus EsV-1.</title>
        <authorList>
            <person name="Delaroque N."/>
            <person name="Wolf S."/>
            <person name="Muller D.G."/>
            <person name="Knippers R."/>
        </authorList>
    </citation>
    <scope>NUCLEOTIDE SEQUENCE [LARGE SCALE GENOMIC DNA]</scope>
    <source>
        <strain evidence="3">Isolate New Zealand/Kaikoura/1988</strain>
    </source>
</reference>
<feature type="region of interest" description="Disordered" evidence="1">
    <location>
        <begin position="1"/>
        <end position="33"/>
    </location>
</feature>
<dbReference type="KEGG" id="vg:920646"/>